<dbReference type="PANTHER" id="PTHR24348:SF22">
    <property type="entry name" value="NON-SPECIFIC SERINE_THREONINE PROTEIN KINASE"/>
    <property type="match status" value="1"/>
</dbReference>
<dbReference type="InterPro" id="IPR000719">
    <property type="entry name" value="Prot_kinase_dom"/>
</dbReference>
<dbReference type="InterPro" id="IPR048941">
    <property type="entry name" value="ATG1-like_MIT2"/>
</dbReference>
<dbReference type="PROSITE" id="PS00108">
    <property type="entry name" value="PROTEIN_KINASE_ST"/>
    <property type="match status" value="1"/>
</dbReference>
<dbReference type="GO" id="GO:0034045">
    <property type="term" value="C:phagophore assembly site membrane"/>
    <property type="evidence" value="ECO:0007669"/>
    <property type="project" value="TreeGrafter"/>
</dbReference>
<keyword evidence="6" id="KW-0813">Transport</keyword>
<evidence type="ECO:0000256" key="10">
    <source>
        <dbReference type="ARBA" id="ARBA00022777"/>
    </source>
</evidence>
<dbReference type="PROSITE" id="PS00107">
    <property type="entry name" value="PROTEIN_KINASE_ATP"/>
    <property type="match status" value="1"/>
</dbReference>
<evidence type="ECO:0000256" key="14">
    <source>
        <dbReference type="ARBA" id="ARBA00023136"/>
    </source>
</evidence>
<gene>
    <name evidence="20" type="ORF">KLDO_g1617</name>
</gene>
<evidence type="ECO:0000256" key="2">
    <source>
        <dbReference type="ARBA" id="ARBA00004496"/>
    </source>
</evidence>
<evidence type="ECO:0000256" key="7">
    <source>
        <dbReference type="ARBA" id="ARBA00022490"/>
    </source>
</evidence>
<keyword evidence="9 17" id="KW-0547">Nucleotide-binding</keyword>
<dbReference type="PROSITE" id="PS50011">
    <property type="entry name" value="PROTEIN_KINASE_DOM"/>
    <property type="match status" value="1"/>
</dbReference>
<evidence type="ECO:0000256" key="8">
    <source>
        <dbReference type="ARBA" id="ARBA00022679"/>
    </source>
</evidence>
<dbReference type="Gene3D" id="1.10.510.10">
    <property type="entry name" value="Transferase(Phosphotransferase) domain 1"/>
    <property type="match status" value="1"/>
</dbReference>
<keyword evidence="14" id="KW-0472">Membrane</keyword>
<dbReference type="GO" id="GO:0000422">
    <property type="term" value="P:autophagy of mitochondrion"/>
    <property type="evidence" value="ECO:0007669"/>
    <property type="project" value="TreeGrafter"/>
</dbReference>
<keyword evidence="8" id="KW-0808">Transferase</keyword>
<dbReference type="InterPro" id="IPR017441">
    <property type="entry name" value="Protein_kinase_ATP_BS"/>
</dbReference>
<evidence type="ECO:0000256" key="15">
    <source>
        <dbReference type="ARBA" id="ARBA00030237"/>
    </source>
</evidence>
<evidence type="ECO:0000313" key="21">
    <source>
        <dbReference type="Proteomes" id="UP000031516"/>
    </source>
</evidence>
<dbReference type="GO" id="GO:0010506">
    <property type="term" value="P:regulation of autophagy"/>
    <property type="evidence" value="ECO:0007669"/>
    <property type="project" value="InterPro"/>
</dbReference>
<dbReference type="EMBL" id="CCBQ010000022">
    <property type="protein sequence ID" value="CDO93316.1"/>
    <property type="molecule type" value="Genomic_DNA"/>
</dbReference>
<dbReference type="GO" id="GO:0061709">
    <property type="term" value="P:reticulophagy"/>
    <property type="evidence" value="ECO:0007669"/>
    <property type="project" value="TreeGrafter"/>
</dbReference>
<dbReference type="PANTHER" id="PTHR24348">
    <property type="entry name" value="SERINE/THREONINE-PROTEIN KINASE UNC-51-RELATED"/>
    <property type="match status" value="1"/>
</dbReference>
<comment type="caution">
    <text evidence="20">The sequence shown here is derived from an EMBL/GenBank/DDBJ whole genome shotgun (WGS) entry which is preliminary data.</text>
</comment>
<comment type="similarity">
    <text evidence="16">Belongs to the protein kinase superfamily. Ser/Thr protein kinase family. APG1/unc-51/ULK1 subfamily.</text>
</comment>
<feature type="compositionally biased region" description="Low complexity" evidence="18">
    <location>
        <begin position="392"/>
        <end position="406"/>
    </location>
</feature>
<evidence type="ECO:0000256" key="11">
    <source>
        <dbReference type="ARBA" id="ARBA00022840"/>
    </source>
</evidence>
<dbReference type="GO" id="GO:0005829">
    <property type="term" value="C:cytosol"/>
    <property type="evidence" value="ECO:0007669"/>
    <property type="project" value="TreeGrafter"/>
</dbReference>
<evidence type="ECO:0000256" key="6">
    <source>
        <dbReference type="ARBA" id="ARBA00022448"/>
    </source>
</evidence>
<dbReference type="Proteomes" id="UP000031516">
    <property type="component" value="Unassembled WGS sequence"/>
</dbReference>
<protein>
    <recommendedName>
        <fullName evidence="4">Serine/threonine-protein kinase ATG1</fullName>
        <ecNumber evidence="3">2.7.11.1</ecNumber>
    </recommendedName>
    <alternativeName>
        <fullName evidence="15">Autophagy-related protein 1</fullName>
    </alternativeName>
    <alternativeName>
        <fullName evidence="5">Serine/threonine-protein kinase atg1</fullName>
    </alternativeName>
</protein>
<accession>A0A0A8L376</accession>
<evidence type="ECO:0000256" key="17">
    <source>
        <dbReference type="PROSITE-ProRule" id="PRU10141"/>
    </source>
</evidence>
<evidence type="ECO:0000256" key="5">
    <source>
        <dbReference type="ARBA" id="ARBA00019599"/>
    </source>
</evidence>
<dbReference type="SMART" id="SM00220">
    <property type="entry name" value="S_TKc"/>
    <property type="match status" value="1"/>
</dbReference>
<dbReference type="GO" id="GO:0015031">
    <property type="term" value="P:protein transport"/>
    <property type="evidence" value="ECO:0007669"/>
    <property type="project" value="UniProtKB-KW"/>
</dbReference>
<keyword evidence="21" id="KW-1185">Reference proteome</keyword>
<dbReference type="InterPro" id="IPR045269">
    <property type="entry name" value="Atg1-like"/>
</dbReference>
<evidence type="ECO:0000256" key="9">
    <source>
        <dbReference type="ARBA" id="ARBA00022741"/>
    </source>
</evidence>
<name>A0A0A8L376_9SACH</name>
<dbReference type="GO" id="GO:0042594">
    <property type="term" value="P:response to starvation"/>
    <property type="evidence" value="ECO:0007669"/>
    <property type="project" value="TreeGrafter"/>
</dbReference>
<dbReference type="InterPro" id="IPR008271">
    <property type="entry name" value="Ser/Thr_kinase_AS"/>
</dbReference>
<evidence type="ECO:0000256" key="13">
    <source>
        <dbReference type="ARBA" id="ARBA00023006"/>
    </source>
</evidence>
<dbReference type="Pfam" id="PF00069">
    <property type="entry name" value="Pkinase"/>
    <property type="match status" value="1"/>
</dbReference>
<dbReference type="GO" id="GO:0034727">
    <property type="term" value="P:piecemeal microautophagy of the nucleus"/>
    <property type="evidence" value="ECO:0007669"/>
    <property type="project" value="TreeGrafter"/>
</dbReference>
<keyword evidence="10" id="KW-0418">Kinase</keyword>
<reference evidence="20 21" key="1">
    <citation type="submission" date="2014-03" db="EMBL/GenBank/DDBJ databases">
        <title>The genome of Kluyveromyces dobzhanskii.</title>
        <authorList>
            <person name="Nystedt B."/>
            <person name="Astrom S."/>
        </authorList>
    </citation>
    <scope>NUCLEOTIDE SEQUENCE [LARGE SCALE GENOMIC DNA]</scope>
    <source>
        <strain evidence="20 21">CBS 2104</strain>
    </source>
</reference>
<dbReference type="GO" id="GO:0004674">
    <property type="term" value="F:protein serine/threonine kinase activity"/>
    <property type="evidence" value="ECO:0007669"/>
    <property type="project" value="UniProtKB-EC"/>
</dbReference>
<keyword evidence="12" id="KW-0653">Protein transport</keyword>
<feature type="domain" description="Protein kinase" evidence="19">
    <location>
        <begin position="21"/>
        <end position="321"/>
    </location>
</feature>
<dbReference type="FunFam" id="3.30.200.20:FF:000042">
    <property type="entry name" value="Aurora kinase A"/>
    <property type="match status" value="1"/>
</dbReference>
<evidence type="ECO:0000256" key="4">
    <source>
        <dbReference type="ARBA" id="ARBA00018572"/>
    </source>
</evidence>
<dbReference type="GO" id="GO:0005776">
    <property type="term" value="C:autophagosome"/>
    <property type="evidence" value="ECO:0007669"/>
    <property type="project" value="TreeGrafter"/>
</dbReference>
<dbReference type="FunFam" id="1.10.510.10:FF:000817">
    <property type="entry name" value="Serine/threonine-protein kinase ATG1"/>
    <property type="match status" value="1"/>
</dbReference>
<evidence type="ECO:0000313" key="20">
    <source>
        <dbReference type="EMBL" id="CDO93316.1"/>
    </source>
</evidence>
<evidence type="ECO:0000256" key="18">
    <source>
        <dbReference type="SAM" id="MobiDB-lite"/>
    </source>
</evidence>
<keyword evidence="11 17" id="KW-0067">ATP-binding</keyword>
<dbReference type="InterPro" id="IPR022708">
    <property type="entry name" value="Atg1-like_tMIT"/>
</dbReference>
<evidence type="ECO:0000256" key="3">
    <source>
        <dbReference type="ARBA" id="ARBA00012513"/>
    </source>
</evidence>
<proteinExistence type="inferred from homology"/>
<keyword evidence="13" id="KW-0072">Autophagy</keyword>
<feature type="compositionally biased region" description="Polar residues" evidence="18">
    <location>
        <begin position="407"/>
        <end position="425"/>
    </location>
</feature>
<evidence type="ECO:0000256" key="1">
    <source>
        <dbReference type="ARBA" id="ARBA00004308"/>
    </source>
</evidence>
<dbReference type="Pfam" id="PF12063">
    <property type="entry name" value="ATG1-like_MIT1"/>
    <property type="match status" value="1"/>
</dbReference>
<sequence length="838" mass="94640">MSSESHEKVVAKAVSLPTENYSVEKEIGKGSFAVVYKGVALKDGRNIAIKAVSRSKLKNKKLLENLEVEIAILKKIKHPHIVGLIDCERTASDFYLIMEYCALGDLTFFIKKRKNLVLKHPLIKTVFEHYPPPSEEHNGLNRVLVVNYIQQLSSALQFLRSKNLVHRDIKPQNLLLCTPLLDYSDPKTFHERGFVGIYNLPVLKIADFGFARFLPNTSLAETLCGSPLYMAPEILNYQKYNAKADLWSVGTVLYEMCCGRPPFKASNHLELFQKIKKAKDEITVPSNCYIEPKLLSLIKGLLTFDPEARMGFSEFFSNEVVTEDLSRYEQYYEPDLESKSKDVAESNMFVSEYLVKPIKHEPANASIYSTENSALAGARRTSGKDRPPTNPQQQLQQQQKQQKQQQISNNNTQNAEQSYQSSSQKKLRNSYNDLILENEYVVVEKKTVEVNSLADDFANNGPITNNQGTQVIRPLRYRTSSSSDGSGGRRASLVERRLSISSLSPSNALSKALGLASVRLFGYQQPNVKNSSSPPQQTLLNPQLFHELTENAVLRADHKLNPFNEQMLDSNITPTVEALAAKAFVMYSFAEMKFSQILPTPPSSSDYDPQTEKRLSNGSCAIEDDEDLDQGRFSSSNRTLTTATTKMSSATSIDTQIPAPELKNLCTESLLLYLKALTILAGSMKLTSKWWYENESKNCSLKLNILVQWIRDRFNECLDKAEFLRLKLHAINISPNSQWTDEESVIFVEKLIYDRALDISRNAARLEMESGNYNSCELAYATSLWMLEILLDENSQLNEAYDDEFTSATSLDESDKEMIKKYISSIANRLKALKSKMV</sequence>
<evidence type="ECO:0000256" key="16">
    <source>
        <dbReference type="ARBA" id="ARBA00060750"/>
    </source>
</evidence>
<dbReference type="InterPro" id="IPR011009">
    <property type="entry name" value="Kinase-like_dom_sf"/>
</dbReference>
<dbReference type="EC" id="2.7.11.1" evidence="3"/>
<evidence type="ECO:0000259" key="19">
    <source>
        <dbReference type="PROSITE" id="PS50011"/>
    </source>
</evidence>
<dbReference type="OrthoDB" id="346907at2759"/>
<dbReference type="GO" id="GO:0012505">
    <property type="term" value="C:endomembrane system"/>
    <property type="evidence" value="ECO:0007669"/>
    <property type="project" value="UniProtKB-SubCell"/>
</dbReference>
<dbReference type="SUPFAM" id="SSF56112">
    <property type="entry name" value="Protein kinase-like (PK-like)"/>
    <property type="match status" value="1"/>
</dbReference>
<dbReference type="AlphaFoldDB" id="A0A0A8L376"/>
<evidence type="ECO:0000256" key="12">
    <source>
        <dbReference type="ARBA" id="ARBA00022927"/>
    </source>
</evidence>
<dbReference type="GO" id="GO:1990316">
    <property type="term" value="C:Atg1/ULK1 kinase complex"/>
    <property type="evidence" value="ECO:0007669"/>
    <property type="project" value="UniProtKB-ARBA"/>
</dbReference>
<dbReference type="GO" id="GO:0005524">
    <property type="term" value="F:ATP binding"/>
    <property type="evidence" value="ECO:0007669"/>
    <property type="project" value="UniProtKB-UniRule"/>
</dbReference>
<organism evidence="20 21">
    <name type="scientific">Kluyveromyces dobzhanskii CBS 2104</name>
    <dbReference type="NCBI Taxonomy" id="1427455"/>
    <lineage>
        <taxon>Eukaryota</taxon>
        <taxon>Fungi</taxon>
        <taxon>Dikarya</taxon>
        <taxon>Ascomycota</taxon>
        <taxon>Saccharomycotina</taxon>
        <taxon>Saccharomycetes</taxon>
        <taxon>Saccharomycetales</taxon>
        <taxon>Saccharomycetaceae</taxon>
        <taxon>Kluyveromyces</taxon>
    </lineage>
</organism>
<feature type="region of interest" description="Disordered" evidence="18">
    <location>
        <begin position="374"/>
        <end position="425"/>
    </location>
</feature>
<feature type="binding site" evidence="17">
    <location>
        <position position="50"/>
    </location>
    <ligand>
        <name>ATP</name>
        <dbReference type="ChEBI" id="CHEBI:30616"/>
    </ligand>
</feature>
<keyword evidence="7" id="KW-0963">Cytoplasm</keyword>
<dbReference type="Pfam" id="PF21127">
    <property type="entry name" value="ATG1-like_MIT2"/>
    <property type="match status" value="1"/>
</dbReference>
<comment type="subcellular location">
    <subcellularLocation>
        <location evidence="2">Cytoplasm</location>
    </subcellularLocation>
    <subcellularLocation>
        <location evidence="1">Endomembrane system</location>
    </subcellularLocation>
</comment>
<dbReference type="GO" id="GO:0000045">
    <property type="term" value="P:autophagosome assembly"/>
    <property type="evidence" value="ECO:0007669"/>
    <property type="project" value="TreeGrafter"/>
</dbReference>